<dbReference type="GO" id="GO:0016747">
    <property type="term" value="F:acyltransferase activity, transferring groups other than amino-acyl groups"/>
    <property type="evidence" value="ECO:0007669"/>
    <property type="project" value="InterPro"/>
</dbReference>
<dbReference type="PROSITE" id="PS51186">
    <property type="entry name" value="GNAT"/>
    <property type="match status" value="1"/>
</dbReference>
<keyword evidence="2" id="KW-0808">Transferase</keyword>
<protein>
    <submittedName>
        <fullName evidence="2">GNAT family N-acetyltransferase</fullName>
    </submittedName>
</protein>
<dbReference type="Pfam" id="PF13508">
    <property type="entry name" value="Acetyltransf_7"/>
    <property type="match status" value="1"/>
</dbReference>
<feature type="domain" description="N-acetyltransferase" evidence="1">
    <location>
        <begin position="7"/>
        <end position="144"/>
    </location>
</feature>
<dbReference type="InterPro" id="IPR000182">
    <property type="entry name" value="GNAT_dom"/>
</dbReference>
<evidence type="ECO:0000313" key="3">
    <source>
        <dbReference type="Proteomes" id="UP000422221"/>
    </source>
</evidence>
<gene>
    <name evidence="2" type="ORF">F3F73_11625</name>
</gene>
<dbReference type="SUPFAM" id="SSF55729">
    <property type="entry name" value="Acyl-CoA N-acyltransferases (Nat)"/>
    <property type="match status" value="1"/>
</dbReference>
<dbReference type="Gene3D" id="3.40.630.30">
    <property type="match status" value="1"/>
</dbReference>
<dbReference type="RefSeq" id="WP_005934278.1">
    <property type="nucleotide sequence ID" value="NZ_CABKSE010000004.1"/>
</dbReference>
<dbReference type="Proteomes" id="UP000422221">
    <property type="component" value="Unassembled WGS sequence"/>
</dbReference>
<comment type="caution">
    <text evidence="2">The sequence shown here is derived from an EMBL/GenBank/DDBJ whole genome shotgun (WGS) entry which is preliminary data.</text>
</comment>
<sequence length="159" mass="18598">MKHQANISIREIKENKEDYLNLLLIADPSVDMIQHYLGRGHLYIMQLEEIPVCVTVVVSDKETAEIKNLATHPDYLRRGYASRMMSFIVEHYREIPNIIVGTGSTGIPGKEFYQLDFYRKCGFVESHIIKNFFVDNYPEPIFEDNGEQCIDMIYLRYAR</sequence>
<name>A0A7J4XJ34_9BACE</name>
<dbReference type="EMBL" id="VWMK01000010">
    <property type="protein sequence ID" value="KAA3765218.1"/>
    <property type="molecule type" value="Genomic_DNA"/>
</dbReference>
<reference evidence="2 3" key="1">
    <citation type="journal article" date="2019" name="Nat. Med.">
        <title>A library of human gut bacterial isolates paired with longitudinal multiomics data enables mechanistic microbiome research.</title>
        <authorList>
            <person name="Poyet M."/>
            <person name="Groussin M."/>
            <person name="Gibbons S.M."/>
            <person name="Avila-Pacheco J."/>
            <person name="Jiang X."/>
            <person name="Kearney S.M."/>
            <person name="Perrotta A.R."/>
            <person name="Berdy B."/>
            <person name="Zhao S."/>
            <person name="Lieberman T.D."/>
            <person name="Swanson P.K."/>
            <person name="Smith M."/>
            <person name="Roesemann S."/>
            <person name="Alexander J.E."/>
            <person name="Rich S.A."/>
            <person name="Livny J."/>
            <person name="Vlamakis H."/>
            <person name="Clish C."/>
            <person name="Bullock K."/>
            <person name="Deik A."/>
            <person name="Scott J."/>
            <person name="Pierce K.A."/>
            <person name="Xavier R.J."/>
            <person name="Alm E.J."/>
        </authorList>
    </citation>
    <scope>NUCLEOTIDE SEQUENCE [LARGE SCALE GENOMIC DNA]</scope>
    <source>
        <strain evidence="2 3">BIOML-A10</strain>
    </source>
</reference>
<dbReference type="AlphaFoldDB" id="A0A7J4XJ34"/>
<organism evidence="2 3">
    <name type="scientific">Bacteroides salyersiae</name>
    <dbReference type="NCBI Taxonomy" id="291644"/>
    <lineage>
        <taxon>Bacteria</taxon>
        <taxon>Pseudomonadati</taxon>
        <taxon>Bacteroidota</taxon>
        <taxon>Bacteroidia</taxon>
        <taxon>Bacteroidales</taxon>
        <taxon>Bacteroidaceae</taxon>
        <taxon>Bacteroides</taxon>
    </lineage>
</organism>
<dbReference type="InterPro" id="IPR016181">
    <property type="entry name" value="Acyl_CoA_acyltransferase"/>
</dbReference>
<accession>A0A7J4XJ34</accession>
<evidence type="ECO:0000259" key="1">
    <source>
        <dbReference type="PROSITE" id="PS51186"/>
    </source>
</evidence>
<dbReference type="CDD" id="cd04301">
    <property type="entry name" value="NAT_SF"/>
    <property type="match status" value="1"/>
</dbReference>
<proteinExistence type="predicted"/>
<evidence type="ECO:0000313" key="2">
    <source>
        <dbReference type="EMBL" id="KAA3765218.1"/>
    </source>
</evidence>